<keyword evidence="4" id="KW-0472">Membrane</keyword>
<keyword evidence="2" id="KW-0276">Fatty acid metabolism</keyword>
<reference evidence="7" key="1">
    <citation type="submission" date="2022-11" db="UniProtKB">
        <authorList>
            <consortium name="WormBaseParasite"/>
        </authorList>
    </citation>
    <scope>IDENTIFICATION</scope>
</reference>
<dbReference type="PANTHER" id="PTHR43272">
    <property type="entry name" value="LONG-CHAIN-FATTY-ACID--COA LIGASE"/>
    <property type="match status" value="1"/>
</dbReference>
<keyword evidence="2" id="KW-0443">Lipid metabolism</keyword>
<keyword evidence="6" id="KW-1185">Reference proteome</keyword>
<keyword evidence="4" id="KW-1133">Transmembrane helix</keyword>
<dbReference type="InterPro" id="IPR020845">
    <property type="entry name" value="AMP-binding_CS"/>
</dbReference>
<accession>A0A915C772</accession>
<name>A0A915C772_PARUN</name>
<evidence type="ECO:0000256" key="4">
    <source>
        <dbReference type="SAM" id="Phobius"/>
    </source>
</evidence>
<evidence type="ECO:0000256" key="1">
    <source>
        <dbReference type="ARBA" id="ARBA00022598"/>
    </source>
</evidence>
<dbReference type="Gene3D" id="3.40.50.12780">
    <property type="entry name" value="N-terminal domain of ligase-like"/>
    <property type="match status" value="1"/>
</dbReference>
<keyword evidence="1" id="KW-0436">Ligase</keyword>
<keyword evidence="4" id="KW-0812">Transmembrane</keyword>
<dbReference type="Proteomes" id="UP000887569">
    <property type="component" value="Unplaced"/>
</dbReference>
<proteinExistence type="predicted"/>
<dbReference type="AlphaFoldDB" id="A0A915C772"/>
<dbReference type="GO" id="GO:0016020">
    <property type="term" value="C:membrane"/>
    <property type="evidence" value="ECO:0007669"/>
    <property type="project" value="TreeGrafter"/>
</dbReference>
<evidence type="ECO:0000256" key="3">
    <source>
        <dbReference type="ARBA" id="ARBA00026121"/>
    </source>
</evidence>
<dbReference type="SUPFAM" id="SSF56801">
    <property type="entry name" value="Acetyl-CoA synthetase-like"/>
    <property type="match status" value="1"/>
</dbReference>
<protein>
    <recommendedName>
        <fullName evidence="3">long-chain-fatty-acid--CoA ligase</fullName>
        <ecNumber evidence="3">6.2.1.3</ecNumber>
    </recommendedName>
</protein>
<evidence type="ECO:0000313" key="6">
    <source>
        <dbReference type="Proteomes" id="UP000887569"/>
    </source>
</evidence>
<feature type="domain" description="AMP-dependent synthetase/ligase" evidence="5">
    <location>
        <begin position="111"/>
        <end position="365"/>
    </location>
</feature>
<dbReference type="InterPro" id="IPR042099">
    <property type="entry name" value="ANL_N_sf"/>
</dbReference>
<evidence type="ECO:0000313" key="7">
    <source>
        <dbReference type="WBParaSite" id="PgR099_g002_t04"/>
    </source>
</evidence>
<dbReference type="GO" id="GO:0004467">
    <property type="term" value="F:long-chain fatty acid-CoA ligase activity"/>
    <property type="evidence" value="ECO:0007669"/>
    <property type="project" value="UniProtKB-EC"/>
</dbReference>
<dbReference type="Pfam" id="PF00501">
    <property type="entry name" value="AMP-binding"/>
    <property type="match status" value="1"/>
</dbReference>
<evidence type="ECO:0000259" key="5">
    <source>
        <dbReference type="Pfam" id="PF00501"/>
    </source>
</evidence>
<dbReference type="GO" id="GO:0005783">
    <property type="term" value="C:endoplasmic reticulum"/>
    <property type="evidence" value="ECO:0007669"/>
    <property type="project" value="TreeGrafter"/>
</dbReference>
<dbReference type="InterPro" id="IPR000873">
    <property type="entry name" value="AMP-dep_synth/lig_dom"/>
</dbReference>
<dbReference type="EC" id="6.2.1.3" evidence="3"/>
<sequence>MDSTLNEISGQNAKDDHTVTMLAALTVGIAVFWWFRSTAHYKLKVTVDLNHQTKELPDGSRVAAFINDGHLREYLFEDARTLYQGVRRGLRESNNGPMLGYRKKKPNGSAPYVWLSYQEVIDRSVHLSYGISAIGIKPGQQSFIGIYSKNRPEWVISELAIYNNSCVIVAIYDTLGVDARTFILKQCDIQLVICDNEKKAASLIIDRSQYPSLKFVLVMDEYSATLTQMGKEAGVTVFPFIEIERLGRETTAKAALLVPKPDDLCTICYTSGTTGMPKGAMLTHANVIAASTALDHFPNSRTCAKDISISYLPLAHMYERLLHCIGYQVGARIGFFRGDVHLLVDDIKELHPTVIPLVPRVLHRFYDRVISIS</sequence>
<dbReference type="PROSITE" id="PS00455">
    <property type="entry name" value="AMP_BINDING"/>
    <property type="match status" value="1"/>
</dbReference>
<organism evidence="6 7">
    <name type="scientific">Parascaris univalens</name>
    <name type="common">Nematode worm</name>
    <dbReference type="NCBI Taxonomy" id="6257"/>
    <lineage>
        <taxon>Eukaryota</taxon>
        <taxon>Metazoa</taxon>
        <taxon>Ecdysozoa</taxon>
        <taxon>Nematoda</taxon>
        <taxon>Chromadorea</taxon>
        <taxon>Rhabditida</taxon>
        <taxon>Spirurina</taxon>
        <taxon>Ascaridomorpha</taxon>
        <taxon>Ascaridoidea</taxon>
        <taxon>Ascarididae</taxon>
        <taxon>Parascaris</taxon>
    </lineage>
</organism>
<dbReference type="WBParaSite" id="PgR099_g002_t04">
    <property type="protein sequence ID" value="PgR099_g002_t04"/>
    <property type="gene ID" value="PgR099_g002"/>
</dbReference>
<evidence type="ECO:0000256" key="2">
    <source>
        <dbReference type="ARBA" id="ARBA00022832"/>
    </source>
</evidence>
<dbReference type="PANTHER" id="PTHR43272:SF107">
    <property type="entry name" value="LONG-CHAIN-FATTY-ACID--COA LIGASE 5"/>
    <property type="match status" value="1"/>
</dbReference>
<feature type="transmembrane region" description="Helical" evidence="4">
    <location>
        <begin position="17"/>
        <end position="35"/>
    </location>
</feature>